<keyword evidence="7" id="KW-1185">Reference proteome</keyword>
<evidence type="ECO:0000313" key="7">
    <source>
        <dbReference type="Proteomes" id="UP000515154"/>
    </source>
</evidence>
<dbReference type="SMART" id="SM00320">
    <property type="entry name" value="WD40"/>
    <property type="match status" value="5"/>
</dbReference>
<feature type="domain" description="CDC20/Fizzy WD40" evidence="6">
    <location>
        <begin position="2"/>
        <end position="265"/>
    </location>
</feature>
<dbReference type="AlphaFoldDB" id="A0A7E6ELB5"/>
<dbReference type="RefSeq" id="XP_036356084.1">
    <property type="nucleotide sequence ID" value="XM_036500191.1"/>
</dbReference>
<dbReference type="InterPro" id="IPR015943">
    <property type="entry name" value="WD40/YVTN_repeat-like_dom_sf"/>
</dbReference>
<dbReference type="InterPro" id="IPR001680">
    <property type="entry name" value="WD40_rpt"/>
</dbReference>
<evidence type="ECO:0000256" key="4">
    <source>
        <dbReference type="ARBA" id="ARBA00023306"/>
    </source>
</evidence>
<dbReference type="PROSITE" id="PS50294">
    <property type="entry name" value="WD_REPEATS_REGION"/>
    <property type="match status" value="2"/>
</dbReference>
<dbReference type="Pfam" id="PF24807">
    <property type="entry name" value="WD40_CDC20-Fz"/>
    <property type="match status" value="1"/>
</dbReference>
<dbReference type="PANTHER" id="PTHR19918">
    <property type="entry name" value="CELL DIVISION CYCLE 20 CDC20 FIZZY -RELATED"/>
    <property type="match status" value="1"/>
</dbReference>
<evidence type="ECO:0000256" key="1">
    <source>
        <dbReference type="ARBA" id="ARBA00006445"/>
    </source>
</evidence>
<proteinExistence type="inferred from homology"/>
<sequence length="288" mass="31775">MKLCELDSPETVAAVSCSPVENVVAVSTNQGRISIYSMEEARELKSFRPHSSRVGSLSWNKTVLASGSRDKTISLLDMRCCGLMTLGSSNLDNASRWNHSTLKGHSQEVCGLRYSPDGRYLASGGNDNLLLLWDIYGNSNTPSYTFTDHKAAVKALAWSPHKRGLLASGGGTADQEIRLWNSLTGQALSNHKTESQICNMVWSKNTNELVTTHGFSFNELIVWKYPIMSPVVKLSGHTSRVLYMALSPDGRSVVTGSGDETLRFWHLFDSNPSPPRPYSVLTLENYVR</sequence>
<keyword evidence="3" id="KW-0677">Repeat</keyword>
<keyword evidence="4" id="KW-0131">Cell cycle</keyword>
<accession>A0A7E6ELB5</accession>
<evidence type="ECO:0000259" key="6">
    <source>
        <dbReference type="Pfam" id="PF24807"/>
    </source>
</evidence>
<keyword evidence="2 5" id="KW-0853">WD repeat</keyword>
<evidence type="ECO:0000256" key="2">
    <source>
        <dbReference type="ARBA" id="ARBA00022574"/>
    </source>
</evidence>
<gene>
    <name evidence="8" type="primary">LOC115231978</name>
</gene>
<dbReference type="SUPFAM" id="SSF50978">
    <property type="entry name" value="WD40 repeat-like"/>
    <property type="match status" value="1"/>
</dbReference>
<organism evidence="7 8">
    <name type="scientific">Octopus sinensis</name>
    <name type="common">East Asian common octopus</name>
    <dbReference type="NCBI Taxonomy" id="2607531"/>
    <lineage>
        <taxon>Eukaryota</taxon>
        <taxon>Metazoa</taxon>
        <taxon>Spiralia</taxon>
        <taxon>Lophotrochozoa</taxon>
        <taxon>Mollusca</taxon>
        <taxon>Cephalopoda</taxon>
        <taxon>Coleoidea</taxon>
        <taxon>Octopodiformes</taxon>
        <taxon>Octopoda</taxon>
        <taxon>Incirrata</taxon>
        <taxon>Octopodidae</taxon>
        <taxon>Octopus</taxon>
    </lineage>
</organism>
<dbReference type="Proteomes" id="UP000515154">
    <property type="component" value="Unplaced"/>
</dbReference>
<feature type="repeat" description="WD" evidence="5">
    <location>
        <begin position="234"/>
        <end position="267"/>
    </location>
</feature>
<dbReference type="InterPro" id="IPR020472">
    <property type="entry name" value="WD40_PAC1"/>
</dbReference>
<feature type="repeat" description="WD" evidence="5">
    <location>
        <begin position="47"/>
        <end position="79"/>
    </location>
</feature>
<evidence type="ECO:0000313" key="8">
    <source>
        <dbReference type="RefSeq" id="XP_036356084.1"/>
    </source>
</evidence>
<dbReference type="PANTHER" id="PTHR19918:SF1">
    <property type="entry name" value="FIZZY-RELATED PROTEIN HOMOLOG"/>
    <property type="match status" value="1"/>
</dbReference>
<reference evidence="8" key="1">
    <citation type="submission" date="2025-08" db="UniProtKB">
        <authorList>
            <consortium name="RefSeq"/>
        </authorList>
    </citation>
    <scope>IDENTIFICATION</scope>
</reference>
<dbReference type="PROSITE" id="PS50082">
    <property type="entry name" value="WD_REPEATS_2"/>
    <property type="match status" value="4"/>
</dbReference>
<dbReference type="PRINTS" id="PR00320">
    <property type="entry name" value="GPROTEINBRPT"/>
</dbReference>
<dbReference type="GO" id="GO:0010997">
    <property type="term" value="F:anaphase-promoting complex binding"/>
    <property type="evidence" value="ECO:0007669"/>
    <property type="project" value="InterPro"/>
</dbReference>
<dbReference type="InterPro" id="IPR019775">
    <property type="entry name" value="WD40_repeat_CS"/>
</dbReference>
<evidence type="ECO:0000256" key="5">
    <source>
        <dbReference type="PROSITE-ProRule" id="PRU00221"/>
    </source>
</evidence>
<dbReference type="GO" id="GO:1905786">
    <property type="term" value="P:positive regulation of anaphase-promoting complex-dependent catabolic process"/>
    <property type="evidence" value="ECO:0007669"/>
    <property type="project" value="TreeGrafter"/>
</dbReference>
<comment type="similarity">
    <text evidence="1">Belongs to the WD repeat CDC20/Fizzy family.</text>
</comment>
<feature type="repeat" description="WD" evidence="5">
    <location>
        <begin position="146"/>
        <end position="190"/>
    </location>
</feature>
<dbReference type="PROSITE" id="PS00678">
    <property type="entry name" value="WD_REPEATS_1"/>
    <property type="match status" value="1"/>
</dbReference>
<dbReference type="GO" id="GO:1990757">
    <property type="term" value="F:ubiquitin ligase activator activity"/>
    <property type="evidence" value="ECO:0007669"/>
    <property type="project" value="TreeGrafter"/>
</dbReference>
<dbReference type="InterPro" id="IPR033010">
    <property type="entry name" value="Cdc20/Fizzy"/>
</dbReference>
<evidence type="ECO:0000256" key="3">
    <source>
        <dbReference type="ARBA" id="ARBA00022737"/>
    </source>
</evidence>
<name>A0A7E6ELB5_9MOLL</name>
<dbReference type="InterPro" id="IPR036322">
    <property type="entry name" value="WD40_repeat_dom_sf"/>
</dbReference>
<dbReference type="KEGG" id="osn:115231978"/>
<dbReference type="GO" id="GO:0031145">
    <property type="term" value="P:anaphase-promoting complex-dependent catabolic process"/>
    <property type="evidence" value="ECO:0007669"/>
    <property type="project" value="TreeGrafter"/>
</dbReference>
<dbReference type="Gene3D" id="2.130.10.10">
    <property type="entry name" value="YVTN repeat-like/Quinoprotein amine dehydrogenase"/>
    <property type="match status" value="1"/>
</dbReference>
<dbReference type="InterPro" id="IPR056150">
    <property type="entry name" value="WD40_CDC20-Fz"/>
</dbReference>
<dbReference type="GO" id="GO:0005680">
    <property type="term" value="C:anaphase-promoting complex"/>
    <property type="evidence" value="ECO:0007669"/>
    <property type="project" value="TreeGrafter"/>
</dbReference>
<feature type="repeat" description="WD" evidence="5">
    <location>
        <begin position="102"/>
        <end position="143"/>
    </location>
</feature>
<protein>
    <submittedName>
        <fullName evidence="8">Fizzy-related protein homolog</fullName>
    </submittedName>
</protein>